<dbReference type="STRING" id="941907.SAMN06295910_2249"/>
<dbReference type="Pfam" id="PF02470">
    <property type="entry name" value="MlaD"/>
    <property type="match status" value="1"/>
</dbReference>
<feature type="domain" description="Mce/MlaD" evidence="3">
    <location>
        <begin position="41"/>
        <end position="117"/>
    </location>
</feature>
<evidence type="ECO:0000313" key="4">
    <source>
        <dbReference type="EMBL" id="SMF74420.1"/>
    </source>
</evidence>
<dbReference type="Proteomes" id="UP000192934">
    <property type="component" value="Chromosome I"/>
</dbReference>
<dbReference type="PANTHER" id="PTHR33371:SF4">
    <property type="entry name" value="INTERMEMBRANE PHOSPHOLIPID TRANSPORT SYSTEM BINDING PROTEIN MLAD"/>
    <property type="match status" value="1"/>
</dbReference>
<dbReference type="InterPro" id="IPR003399">
    <property type="entry name" value="Mce/MlaD"/>
</dbReference>
<dbReference type="PANTHER" id="PTHR33371">
    <property type="entry name" value="INTERMEMBRANE PHOSPHOLIPID TRANSPORT SYSTEM BINDING PROTEIN MLAD-RELATED"/>
    <property type="match status" value="1"/>
</dbReference>
<protein>
    <submittedName>
        <fullName evidence="4">Phospholipid/cholesterol/gamma-HCH transport system substrate-binding protein</fullName>
    </submittedName>
</protein>
<reference evidence="5" key="1">
    <citation type="submission" date="2017-04" db="EMBL/GenBank/DDBJ databases">
        <authorList>
            <person name="Varghese N."/>
            <person name="Submissions S."/>
        </authorList>
    </citation>
    <scope>NUCLEOTIDE SEQUENCE [LARGE SCALE GENOMIC DNA]</scope>
    <source>
        <strain evidence="5">Dd16</strain>
    </source>
</reference>
<dbReference type="AlphaFoldDB" id="A0A1X7GV36"/>
<dbReference type="GO" id="GO:0015914">
    <property type="term" value="P:phospholipid transport"/>
    <property type="evidence" value="ECO:0007669"/>
    <property type="project" value="InterPro"/>
</dbReference>
<dbReference type="RefSeq" id="WP_085218852.1">
    <property type="nucleotide sequence ID" value="NZ_LT840185.1"/>
</dbReference>
<keyword evidence="5" id="KW-1185">Reference proteome</keyword>
<keyword evidence="2" id="KW-0472">Membrane</keyword>
<gene>
    <name evidence="4" type="ORF">SAMN06295910_2249</name>
</gene>
<evidence type="ECO:0000256" key="2">
    <source>
        <dbReference type="SAM" id="Phobius"/>
    </source>
</evidence>
<organism evidence="4 5">
    <name type="scientific">Allosphingosinicella indica</name>
    <dbReference type="NCBI Taxonomy" id="941907"/>
    <lineage>
        <taxon>Bacteria</taxon>
        <taxon>Pseudomonadati</taxon>
        <taxon>Pseudomonadota</taxon>
        <taxon>Alphaproteobacteria</taxon>
        <taxon>Sphingomonadales</taxon>
        <taxon>Sphingomonadaceae</taxon>
        <taxon>Allosphingosinicella</taxon>
    </lineage>
</organism>
<accession>A0A1X7GV36</accession>
<sequence length="172" mass="17799">MRGLFRDNLFEALVGLLVVLLAAWFVFFAWQRTGGSFHKRIQVTALFPAANGISTGTDVRVAGLKVGTVTGQKLDPQSYQAEVTLSLDSDVKMPSDSSAAITSEGLLGGTYVALVPGGSDQPLKNGDMILDTQGSIDMMGLIGSLINNSGGGSGGNADAKAGSTMMEESPAQ</sequence>
<dbReference type="InterPro" id="IPR030970">
    <property type="entry name" value="ABC_MlaD"/>
</dbReference>
<dbReference type="InterPro" id="IPR052336">
    <property type="entry name" value="MlaD_Phospholipid_Transporter"/>
</dbReference>
<proteinExistence type="predicted"/>
<keyword evidence="2" id="KW-0812">Transmembrane</keyword>
<feature type="region of interest" description="Disordered" evidence="1">
    <location>
        <begin position="152"/>
        <end position="172"/>
    </location>
</feature>
<feature type="transmembrane region" description="Helical" evidence="2">
    <location>
        <begin position="12"/>
        <end position="30"/>
    </location>
</feature>
<name>A0A1X7GV36_9SPHN</name>
<evidence type="ECO:0000259" key="3">
    <source>
        <dbReference type="Pfam" id="PF02470"/>
    </source>
</evidence>
<evidence type="ECO:0000256" key="1">
    <source>
        <dbReference type="SAM" id="MobiDB-lite"/>
    </source>
</evidence>
<dbReference type="OrthoDB" id="7164001at2"/>
<keyword evidence="2" id="KW-1133">Transmembrane helix</keyword>
<evidence type="ECO:0000313" key="5">
    <source>
        <dbReference type="Proteomes" id="UP000192934"/>
    </source>
</evidence>
<dbReference type="EMBL" id="LT840185">
    <property type="protein sequence ID" value="SMF74420.1"/>
    <property type="molecule type" value="Genomic_DNA"/>
</dbReference>
<dbReference type="NCBIfam" id="TIGR04430">
    <property type="entry name" value="OM_asym_MlaD"/>
    <property type="match status" value="1"/>
</dbReference>